<dbReference type="EMBL" id="GDJX01009071">
    <property type="protein sequence ID" value="JAT58865.1"/>
    <property type="molecule type" value="Transcribed_RNA"/>
</dbReference>
<evidence type="ECO:0000259" key="9">
    <source>
        <dbReference type="PROSITE" id="PS51294"/>
    </source>
</evidence>
<dbReference type="Gene3D" id="1.10.10.60">
    <property type="entry name" value="Homeodomain-like"/>
    <property type="match status" value="2"/>
</dbReference>
<proteinExistence type="predicted"/>
<feature type="compositionally biased region" description="Basic and acidic residues" evidence="7">
    <location>
        <begin position="297"/>
        <end position="311"/>
    </location>
</feature>
<keyword evidence="6" id="KW-0539">Nucleus</keyword>
<evidence type="ECO:0000256" key="6">
    <source>
        <dbReference type="ARBA" id="ARBA00023242"/>
    </source>
</evidence>
<dbReference type="Pfam" id="PF13921">
    <property type="entry name" value="Myb_DNA-bind_6"/>
    <property type="match status" value="1"/>
</dbReference>
<keyword evidence="4" id="KW-0238">DNA-binding</keyword>
<dbReference type="PROSITE" id="PS50090">
    <property type="entry name" value="MYB_LIKE"/>
    <property type="match status" value="2"/>
</dbReference>
<sequence length="328" mass="36512">MKRASRSPAGGGQQAMEELPATTTVSDDSKASHRGHWRPGEDEKLRQLVEQYGPQNWNSIAEKLQGRSGKSCRLRWFNQLDPRINRTPFTTEEEERLLAAHRVHGNKWSLIARVFPGRTDNAVKNHWHVINARRQRAQARVLGKRSSCHSHHLLDGTNSFFATCPATLEEDKYDAARFIGFKNEARSSWDFSRTASSTICSSSHVLGGERRGYCSSKSGYGILESSHCATQPLRRYYYTSPACGAYGGLMSSQGKINRLRNPFSVGFQSLEAAGSANEEANRSDQSFVFGGDTSALADDRTNNEKEQVDESLTREDVPFIDFLGVGSS</sequence>
<protein>
    <submittedName>
        <fullName evidence="10">Transcription factor MYB44</fullName>
    </submittedName>
</protein>
<evidence type="ECO:0000256" key="4">
    <source>
        <dbReference type="ARBA" id="ARBA00023125"/>
    </source>
</evidence>
<evidence type="ECO:0000256" key="3">
    <source>
        <dbReference type="ARBA" id="ARBA00023015"/>
    </source>
</evidence>
<evidence type="ECO:0000259" key="8">
    <source>
        <dbReference type="PROSITE" id="PS50090"/>
    </source>
</evidence>
<dbReference type="CDD" id="cd00167">
    <property type="entry name" value="SANT"/>
    <property type="match status" value="2"/>
</dbReference>
<dbReference type="InterPro" id="IPR017930">
    <property type="entry name" value="Myb_dom"/>
</dbReference>
<feature type="domain" description="HTH myb-type" evidence="9">
    <location>
        <begin position="29"/>
        <end position="80"/>
    </location>
</feature>
<name>A0A1D1YW45_9ARAE</name>
<evidence type="ECO:0000256" key="5">
    <source>
        <dbReference type="ARBA" id="ARBA00023163"/>
    </source>
</evidence>
<dbReference type="PROSITE" id="PS51294">
    <property type="entry name" value="HTH_MYB"/>
    <property type="match status" value="2"/>
</dbReference>
<feature type="region of interest" description="Disordered" evidence="7">
    <location>
        <begin position="1"/>
        <end position="42"/>
    </location>
</feature>
<feature type="domain" description="HTH myb-type" evidence="9">
    <location>
        <begin position="81"/>
        <end position="135"/>
    </location>
</feature>
<keyword evidence="5" id="KW-0804">Transcription</keyword>
<dbReference type="AlphaFoldDB" id="A0A1D1YW45"/>
<evidence type="ECO:0000256" key="2">
    <source>
        <dbReference type="ARBA" id="ARBA00022737"/>
    </source>
</evidence>
<evidence type="ECO:0000256" key="1">
    <source>
        <dbReference type="ARBA" id="ARBA00004123"/>
    </source>
</evidence>
<dbReference type="GO" id="GO:0000981">
    <property type="term" value="F:DNA-binding transcription factor activity, RNA polymerase II-specific"/>
    <property type="evidence" value="ECO:0007669"/>
    <property type="project" value="TreeGrafter"/>
</dbReference>
<dbReference type="PANTHER" id="PTHR45614:SF221">
    <property type="entry name" value="MYB DOMAIN PROTEIN 110"/>
    <property type="match status" value="1"/>
</dbReference>
<keyword evidence="3" id="KW-0805">Transcription regulation</keyword>
<comment type="subcellular location">
    <subcellularLocation>
        <location evidence="1">Nucleus</location>
    </subcellularLocation>
</comment>
<dbReference type="SMART" id="SM00717">
    <property type="entry name" value="SANT"/>
    <property type="match status" value="2"/>
</dbReference>
<organism evidence="10">
    <name type="scientific">Anthurium amnicola</name>
    <dbReference type="NCBI Taxonomy" id="1678845"/>
    <lineage>
        <taxon>Eukaryota</taxon>
        <taxon>Viridiplantae</taxon>
        <taxon>Streptophyta</taxon>
        <taxon>Embryophyta</taxon>
        <taxon>Tracheophyta</taxon>
        <taxon>Spermatophyta</taxon>
        <taxon>Magnoliopsida</taxon>
        <taxon>Liliopsida</taxon>
        <taxon>Araceae</taxon>
        <taxon>Pothoideae</taxon>
        <taxon>Potheae</taxon>
        <taxon>Anthurium</taxon>
    </lineage>
</organism>
<dbReference type="FunFam" id="1.10.10.60:FF:000060">
    <property type="entry name" value="MYB transcription factor"/>
    <property type="match status" value="1"/>
</dbReference>
<evidence type="ECO:0000256" key="7">
    <source>
        <dbReference type="SAM" id="MobiDB-lite"/>
    </source>
</evidence>
<dbReference type="GO" id="GO:0005634">
    <property type="term" value="C:nucleus"/>
    <property type="evidence" value="ECO:0007669"/>
    <property type="project" value="UniProtKB-SubCell"/>
</dbReference>
<dbReference type="InterPro" id="IPR009057">
    <property type="entry name" value="Homeodomain-like_sf"/>
</dbReference>
<accession>A0A1D1YW45</accession>
<dbReference type="InterPro" id="IPR050560">
    <property type="entry name" value="MYB_TF"/>
</dbReference>
<dbReference type="GO" id="GO:0000978">
    <property type="term" value="F:RNA polymerase II cis-regulatory region sequence-specific DNA binding"/>
    <property type="evidence" value="ECO:0007669"/>
    <property type="project" value="TreeGrafter"/>
</dbReference>
<dbReference type="InterPro" id="IPR001005">
    <property type="entry name" value="SANT/Myb"/>
</dbReference>
<dbReference type="PANTHER" id="PTHR45614">
    <property type="entry name" value="MYB PROTEIN-RELATED"/>
    <property type="match status" value="1"/>
</dbReference>
<feature type="region of interest" description="Disordered" evidence="7">
    <location>
        <begin position="290"/>
        <end position="311"/>
    </location>
</feature>
<gene>
    <name evidence="10" type="primary">MYB44_12</name>
    <name evidence="10" type="ORF">g.26323</name>
</gene>
<reference evidence="10" key="1">
    <citation type="submission" date="2015-07" db="EMBL/GenBank/DDBJ databases">
        <title>Transcriptome Assembly of Anthurium amnicola.</title>
        <authorList>
            <person name="Suzuki J."/>
        </authorList>
    </citation>
    <scope>NUCLEOTIDE SEQUENCE</scope>
</reference>
<dbReference type="SUPFAM" id="SSF46689">
    <property type="entry name" value="Homeodomain-like"/>
    <property type="match status" value="1"/>
</dbReference>
<feature type="domain" description="Myb-like" evidence="8">
    <location>
        <begin position="81"/>
        <end position="131"/>
    </location>
</feature>
<evidence type="ECO:0000313" key="10">
    <source>
        <dbReference type="EMBL" id="JAT58865.1"/>
    </source>
</evidence>
<keyword evidence="2" id="KW-0677">Repeat</keyword>
<feature type="domain" description="Myb-like" evidence="8">
    <location>
        <begin position="29"/>
        <end position="80"/>
    </location>
</feature>